<dbReference type="SMART" id="SM00924">
    <property type="entry name" value="MgtE_N"/>
    <property type="match status" value="1"/>
</dbReference>
<reference evidence="11 12" key="1">
    <citation type="submission" date="2022-09" db="EMBL/GenBank/DDBJ databases">
        <authorList>
            <person name="Kop L."/>
        </authorList>
    </citation>
    <scope>NUCLEOTIDE SEQUENCE [LARGE SCALE GENOMIC DNA]</scope>
    <source>
        <strain evidence="11 12">347</strain>
    </source>
</reference>
<dbReference type="InterPro" id="IPR046342">
    <property type="entry name" value="CBS_dom_sf"/>
</dbReference>
<dbReference type="Proteomes" id="UP001157733">
    <property type="component" value="Chromosome"/>
</dbReference>
<evidence type="ECO:0000313" key="11">
    <source>
        <dbReference type="EMBL" id="CAI2717114.1"/>
    </source>
</evidence>
<dbReference type="Gene3D" id="3.10.580.10">
    <property type="entry name" value="CBS-domain"/>
    <property type="match status" value="1"/>
</dbReference>
<feature type="transmembrane region" description="Helical" evidence="9">
    <location>
        <begin position="410"/>
        <end position="434"/>
    </location>
</feature>
<dbReference type="InterPro" id="IPR006667">
    <property type="entry name" value="SLC41_membr_dom"/>
</dbReference>
<dbReference type="Pfam" id="PF01769">
    <property type="entry name" value="MgtE"/>
    <property type="match status" value="1"/>
</dbReference>
<keyword evidence="6 9" id="KW-1133">Transmembrane helix</keyword>
<evidence type="ECO:0000256" key="6">
    <source>
        <dbReference type="ARBA" id="ARBA00022989"/>
    </source>
</evidence>
<dbReference type="Pfam" id="PF03448">
    <property type="entry name" value="MgtE_N"/>
    <property type="match status" value="1"/>
</dbReference>
<dbReference type="InterPro" id="IPR036739">
    <property type="entry name" value="SLC41_membr_dom_sf"/>
</dbReference>
<dbReference type="Gene3D" id="1.25.60.10">
    <property type="entry name" value="MgtE N-terminal domain-like"/>
    <property type="match status" value="1"/>
</dbReference>
<dbReference type="Pfam" id="PF00571">
    <property type="entry name" value="CBS"/>
    <property type="match status" value="1"/>
</dbReference>
<dbReference type="SUPFAM" id="SSF54631">
    <property type="entry name" value="CBS-domain pair"/>
    <property type="match status" value="1"/>
</dbReference>
<dbReference type="PROSITE" id="PS51371">
    <property type="entry name" value="CBS"/>
    <property type="match status" value="1"/>
</dbReference>
<dbReference type="NCBIfam" id="TIGR00400">
    <property type="entry name" value="mgtE"/>
    <property type="match status" value="1"/>
</dbReference>
<dbReference type="SUPFAM" id="SSF158791">
    <property type="entry name" value="MgtE N-terminal domain-like"/>
    <property type="match status" value="1"/>
</dbReference>
<dbReference type="Gene3D" id="1.10.357.20">
    <property type="entry name" value="SLC41 divalent cation transporters, integral membrane domain"/>
    <property type="match status" value="1"/>
</dbReference>
<dbReference type="SUPFAM" id="SSF161093">
    <property type="entry name" value="MgtE membrane domain-like"/>
    <property type="match status" value="1"/>
</dbReference>
<sequence length="435" mass="47119">MTGDANAAIQALNRQYLQRHPLAAARQLEELAPETAAAMLGEMPQATLTRVFEQLPPSFAAALLPRFDDGPIIELMEATDPKAMVAILHQMEDDRAADYLQRVNPAVQKELNALRAYPENMAGSMMDPRVELFSETLTVDQVFKRLRQPGHRPKPTLFLQDDSHALTGQISLQSLVAARLDQPLHELKRPVAAFVEALTPQEEVVDLFEKYRFHSVPVVGMKGDLLGVIWQEALVRAVEEDATADMQAMVGASRDERALSKAAFAVRKRQPWLQINLVTAFLAAAVVGAFEDMIARFTALAVLLPVVAGQSGNTGAQALAVTMRGLAIREITTRQWARVVWKEAQAGFMNGIGVCATTCLGVYVWSQSIGLTGVIGVSMILSMVIAGIAGALVPIVLVRVGQDPATASSIILTTVTDVMGFFSFLGIATLFSGFL</sequence>
<evidence type="ECO:0000256" key="9">
    <source>
        <dbReference type="RuleBase" id="RU362011"/>
    </source>
</evidence>
<feature type="domain" description="CBS" evidence="10">
    <location>
        <begin position="187"/>
        <end position="246"/>
    </location>
</feature>
<dbReference type="RefSeq" id="WP_282010079.1">
    <property type="nucleotide sequence ID" value="NZ_OX336137.1"/>
</dbReference>
<evidence type="ECO:0000256" key="4">
    <source>
        <dbReference type="ARBA" id="ARBA00022692"/>
    </source>
</evidence>
<keyword evidence="9" id="KW-1003">Cell membrane</keyword>
<proteinExistence type="inferred from homology"/>
<dbReference type="InterPro" id="IPR000644">
    <property type="entry name" value="CBS_dom"/>
</dbReference>
<comment type="function">
    <text evidence="9">Acts as a magnesium transporter.</text>
</comment>
<protein>
    <recommendedName>
        <fullName evidence="9">Magnesium transporter MgtE</fullName>
    </recommendedName>
</protein>
<evidence type="ECO:0000256" key="1">
    <source>
        <dbReference type="ARBA" id="ARBA00004141"/>
    </source>
</evidence>
<dbReference type="EMBL" id="OX336137">
    <property type="protein sequence ID" value="CAI2717114.1"/>
    <property type="molecule type" value="Genomic_DNA"/>
</dbReference>
<keyword evidence="12" id="KW-1185">Reference proteome</keyword>
<evidence type="ECO:0000256" key="8">
    <source>
        <dbReference type="PROSITE-ProRule" id="PRU00703"/>
    </source>
</evidence>
<dbReference type="InterPro" id="IPR038076">
    <property type="entry name" value="MgtE_N_sf"/>
</dbReference>
<dbReference type="PANTHER" id="PTHR41394:SF5">
    <property type="entry name" value="SLC41A_MGTE INTEGRAL MEMBRANE DOMAIN-CONTAINING PROTEIN"/>
    <property type="match status" value="1"/>
</dbReference>
<evidence type="ECO:0000256" key="2">
    <source>
        <dbReference type="ARBA" id="ARBA00009749"/>
    </source>
</evidence>
<dbReference type="InterPro" id="IPR006668">
    <property type="entry name" value="Mg_transptr_MgtE_intracell_dom"/>
</dbReference>
<comment type="subunit">
    <text evidence="9">Homodimer.</text>
</comment>
<evidence type="ECO:0000259" key="10">
    <source>
        <dbReference type="PROSITE" id="PS51371"/>
    </source>
</evidence>
<organism evidence="11 12">
    <name type="scientific">Nitrospina watsonii</name>
    <dbReference type="NCBI Taxonomy" id="1323948"/>
    <lineage>
        <taxon>Bacteria</taxon>
        <taxon>Pseudomonadati</taxon>
        <taxon>Nitrospinota/Tectimicrobiota group</taxon>
        <taxon>Nitrospinota</taxon>
        <taxon>Nitrospinia</taxon>
        <taxon>Nitrospinales</taxon>
        <taxon>Nitrospinaceae</taxon>
        <taxon>Nitrospina</taxon>
    </lineage>
</organism>
<comment type="subcellular location">
    <subcellularLocation>
        <location evidence="9">Cell membrane</location>
        <topology evidence="9">Multi-pass membrane protein</topology>
    </subcellularLocation>
    <subcellularLocation>
        <location evidence="1">Membrane</location>
        <topology evidence="1">Multi-pass membrane protein</topology>
    </subcellularLocation>
</comment>
<keyword evidence="4 9" id="KW-0812">Transmembrane</keyword>
<evidence type="ECO:0000256" key="7">
    <source>
        <dbReference type="ARBA" id="ARBA00023136"/>
    </source>
</evidence>
<keyword evidence="8" id="KW-0129">CBS domain</keyword>
<gene>
    <name evidence="11" type="ORF">NSPWAT_0255</name>
</gene>
<name>A0ABM9HAF5_9BACT</name>
<evidence type="ECO:0000313" key="12">
    <source>
        <dbReference type="Proteomes" id="UP001157733"/>
    </source>
</evidence>
<comment type="caution">
    <text evidence="9">Lacks conserved residue(s) required for the propagation of feature annotation.</text>
</comment>
<keyword evidence="3 9" id="KW-0813">Transport</keyword>
<accession>A0ABM9HAF5</accession>
<keyword evidence="5 9" id="KW-0460">Magnesium</keyword>
<evidence type="ECO:0000256" key="5">
    <source>
        <dbReference type="ARBA" id="ARBA00022842"/>
    </source>
</evidence>
<feature type="transmembrane region" description="Helical" evidence="9">
    <location>
        <begin position="347"/>
        <end position="365"/>
    </location>
</feature>
<dbReference type="InterPro" id="IPR006669">
    <property type="entry name" value="MgtE_transporter"/>
</dbReference>
<evidence type="ECO:0000256" key="3">
    <source>
        <dbReference type="ARBA" id="ARBA00022448"/>
    </source>
</evidence>
<keyword evidence="9" id="KW-0479">Metal-binding</keyword>
<comment type="similarity">
    <text evidence="2 9">Belongs to the SLC41A transporter family.</text>
</comment>
<keyword evidence="7 9" id="KW-0472">Membrane</keyword>
<dbReference type="PANTHER" id="PTHR41394">
    <property type="entry name" value="MAGNESIUM TRANSPORTER MGTE"/>
    <property type="match status" value="1"/>
</dbReference>
<feature type="transmembrane region" description="Helical" evidence="9">
    <location>
        <begin position="371"/>
        <end position="398"/>
    </location>
</feature>
<feature type="transmembrane region" description="Helical" evidence="9">
    <location>
        <begin position="272"/>
        <end position="290"/>
    </location>
</feature>